<dbReference type="AlphaFoldDB" id="A0AAD9ULQ6"/>
<protein>
    <submittedName>
        <fullName evidence="1">Uncharacterized protein</fullName>
    </submittedName>
</protein>
<dbReference type="Proteomes" id="UP001209878">
    <property type="component" value="Unassembled WGS sequence"/>
</dbReference>
<reference evidence="1" key="1">
    <citation type="journal article" date="2023" name="Mol. Biol. Evol.">
        <title>Third-Generation Sequencing Reveals the Adaptive Role of the Epigenome in Three Deep-Sea Polychaetes.</title>
        <authorList>
            <person name="Perez M."/>
            <person name="Aroh O."/>
            <person name="Sun Y."/>
            <person name="Lan Y."/>
            <person name="Juniper S.K."/>
            <person name="Young C.R."/>
            <person name="Angers B."/>
            <person name="Qian P.Y."/>
        </authorList>
    </citation>
    <scope>NUCLEOTIDE SEQUENCE</scope>
    <source>
        <strain evidence="1">R07B-5</strain>
    </source>
</reference>
<keyword evidence="2" id="KW-1185">Reference proteome</keyword>
<name>A0AAD9ULQ6_RIDPI</name>
<dbReference type="EMBL" id="JAODUO010000002">
    <property type="protein sequence ID" value="KAK2194139.1"/>
    <property type="molecule type" value="Genomic_DNA"/>
</dbReference>
<proteinExistence type="predicted"/>
<gene>
    <name evidence="1" type="ORF">NP493_2g12004</name>
</gene>
<evidence type="ECO:0000313" key="2">
    <source>
        <dbReference type="Proteomes" id="UP001209878"/>
    </source>
</evidence>
<accession>A0AAD9ULQ6</accession>
<organism evidence="1 2">
    <name type="scientific">Ridgeia piscesae</name>
    <name type="common">Tubeworm</name>
    <dbReference type="NCBI Taxonomy" id="27915"/>
    <lineage>
        <taxon>Eukaryota</taxon>
        <taxon>Metazoa</taxon>
        <taxon>Spiralia</taxon>
        <taxon>Lophotrochozoa</taxon>
        <taxon>Annelida</taxon>
        <taxon>Polychaeta</taxon>
        <taxon>Sedentaria</taxon>
        <taxon>Canalipalpata</taxon>
        <taxon>Sabellida</taxon>
        <taxon>Siboglinidae</taxon>
        <taxon>Ridgeia</taxon>
    </lineage>
</organism>
<evidence type="ECO:0000313" key="1">
    <source>
        <dbReference type="EMBL" id="KAK2194139.1"/>
    </source>
</evidence>
<comment type="caution">
    <text evidence="1">The sequence shown here is derived from an EMBL/GenBank/DDBJ whole genome shotgun (WGS) entry which is preliminary data.</text>
</comment>
<sequence length="123" mass="13252">MVIRCFVTGFVMRPSGMMSSPLDAASLSVMREGITSLTSFFRFSISCAMCMSMSPRSRASEAVIVCFVTVSMISPVCQSMFTRSCFTTSVWSVFVVVTRAVANAGCSVTSASLIAWWSTCAMS</sequence>